<dbReference type="NCBIfam" id="TIGR00040">
    <property type="entry name" value="yfcE"/>
    <property type="match status" value="1"/>
</dbReference>
<evidence type="ECO:0000313" key="5">
    <source>
        <dbReference type="Proteomes" id="UP000223071"/>
    </source>
</evidence>
<gene>
    <name evidence="4" type="ORF">A9A59_0631</name>
</gene>
<comment type="caution">
    <text evidence="4">The sequence shown here is derived from an EMBL/GenBank/DDBJ whole genome shotgun (WGS) entry which is preliminary data.</text>
</comment>
<evidence type="ECO:0000256" key="2">
    <source>
        <dbReference type="RuleBase" id="RU362039"/>
    </source>
</evidence>
<keyword evidence="2" id="KW-0479">Metal-binding</keyword>
<proteinExistence type="inferred from homology"/>
<dbReference type="GO" id="GO:0046872">
    <property type="term" value="F:metal ion binding"/>
    <property type="evidence" value="ECO:0007669"/>
    <property type="project" value="UniProtKB-KW"/>
</dbReference>
<comment type="cofactor">
    <cofactor evidence="2">
        <name>a divalent metal cation</name>
        <dbReference type="ChEBI" id="CHEBI:60240"/>
    </cofactor>
</comment>
<sequence length="193" mass="21668">MRIGLISDTHIPEARHELWPQVFDAFRGVDCILHAGDIHDLVVIDQLHDIAPTYAARGNGEDGSGGRPVQPDHPRLREAWLLELEGLKVGLVHDVPIPEYPPHLTLERALKRYFGTTDLDVLVYGDTHVEAINTINGILCVNPGSPTYPHNLETQYGTIGFLEISGGKAEATIWQITDDGIEPFNWNRWKRPW</sequence>
<dbReference type="InterPro" id="IPR029052">
    <property type="entry name" value="Metallo-depent_PP-like"/>
</dbReference>
<dbReference type="PANTHER" id="PTHR11124">
    <property type="entry name" value="VACUOLAR SORTING PROTEIN VPS29"/>
    <property type="match status" value="1"/>
</dbReference>
<dbReference type="InterPro" id="IPR000979">
    <property type="entry name" value="Phosphodiesterase_MJ0936/Vps29"/>
</dbReference>
<evidence type="ECO:0000259" key="3">
    <source>
        <dbReference type="Pfam" id="PF12850"/>
    </source>
</evidence>
<feature type="domain" description="Calcineurin-like phosphoesterase" evidence="3">
    <location>
        <begin position="1"/>
        <end position="164"/>
    </location>
</feature>
<dbReference type="AlphaFoldDB" id="A0A2A9HBV1"/>
<name>A0A2A9HBV1_TEPT2</name>
<dbReference type="Gene3D" id="3.60.21.10">
    <property type="match status" value="1"/>
</dbReference>
<reference evidence="4 5" key="1">
    <citation type="submission" date="2017-09" db="EMBL/GenBank/DDBJ databases">
        <title>Sequencing the genomes of two abundant thermophiles in Great Basin hot springs: Thermocrinis jamiesonii and novel Chloroflexi Thermoflexus hugenholtzii.</title>
        <authorList>
            <person name="Hedlund B."/>
        </authorList>
    </citation>
    <scope>NUCLEOTIDE SEQUENCE [LARGE SCALE GENOMIC DNA]</scope>
    <source>
        <strain evidence="4 5">G233</strain>
    </source>
</reference>
<dbReference type="Pfam" id="PF12850">
    <property type="entry name" value="Metallophos_2"/>
    <property type="match status" value="1"/>
</dbReference>
<dbReference type="SUPFAM" id="SSF56300">
    <property type="entry name" value="Metallo-dependent phosphatases"/>
    <property type="match status" value="1"/>
</dbReference>
<dbReference type="EMBL" id="PDJQ01000001">
    <property type="protein sequence ID" value="PFG73434.1"/>
    <property type="molecule type" value="Genomic_DNA"/>
</dbReference>
<dbReference type="InterPro" id="IPR024654">
    <property type="entry name" value="Calcineurin-like_PHP_lpxH"/>
</dbReference>
<dbReference type="RefSeq" id="WP_098502891.1">
    <property type="nucleotide sequence ID" value="NZ_PDJQ01000001.1"/>
</dbReference>
<dbReference type="EC" id="3.1.4.-" evidence="2"/>
<dbReference type="Proteomes" id="UP000223071">
    <property type="component" value="Unassembled WGS sequence"/>
</dbReference>
<dbReference type="GO" id="GO:0016787">
    <property type="term" value="F:hydrolase activity"/>
    <property type="evidence" value="ECO:0007669"/>
    <property type="project" value="UniProtKB-UniRule"/>
</dbReference>
<comment type="similarity">
    <text evidence="1 2">Belongs to the metallophosphoesterase superfamily. YfcE family.</text>
</comment>
<keyword evidence="5" id="KW-1185">Reference proteome</keyword>
<organism evidence="4 5">
    <name type="scientific">Tepidiforma thermophila (strain KCTC 52669 / CGMCC 1.13589 / G233)</name>
    <dbReference type="NCBI Taxonomy" id="2761530"/>
    <lineage>
        <taxon>Bacteria</taxon>
        <taxon>Bacillati</taxon>
        <taxon>Chloroflexota</taxon>
        <taxon>Tepidiformia</taxon>
        <taxon>Tepidiformales</taxon>
        <taxon>Tepidiformaceae</taxon>
        <taxon>Tepidiforma</taxon>
    </lineage>
</organism>
<accession>A0A2A9HBV1</accession>
<protein>
    <recommendedName>
        <fullName evidence="2">Phosphoesterase</fullName>
        <ecNumber evidence="2">3.1.4.-</ecNumber>
    </recommendedName>
</protein>
<evidence type="ECO:0000313" key="4">
    <source>
        <dbReference type="EMBL" id="PFG73434.1"/>
    </source>
</evidence>
<evidence type="ECO:0000256" key="1">
    <source>
        <dbReference type="ARBA" id="ARBA00008950"/>
    </source>
</evidence>